<evidence type="ECO:0000256" key="1">
    <source>
        <dbReference type="ARBA" id="ARBA00004141"/>
    </source>
</evidence>
<evidence type="ECO:0000256" key="6">
    <source>
        <dbReference type="ARBA" id="ARBA00023053"/>
    </source>
</evidence>
<dbReference type="PANTHER" id="PTHR11690:SF248">
    <property type="entry name" value="PICKPOCKET 17, ISOFORM A"/>
    <property type="match status" value="1"/>
</dbReference>
<feature type="transmembrane region" description="Helical" evidence="12">
    <location>
        <begin position="505"/>
        <end position="535"/>
    </location>
</feature>
<evidence type="ECO:0000256" key="5">
    <source>
        <dbReference type="ARBA" id="ARBA00022989"/>
    </source>
</evidence>
<dbReference type="GO" id="GO:0005886">
    <property type="term" value="C:plasma membrane"/>
    <property type="evidence" value="ECO:0007669"/>
    <property type="project" value="TreeGrafter"/>
</dbReference>
<evidence type="ECO:0000313" key="14">
    <source>
        <dbReference type="Proteomes" id="UP000593567"/>
    </source>
</evidence>
<evidence type="ECO:0000313" key="13">
    <source>
        <dbReference type="EMBL" id="KAF6035405.1"/>
    </source>
</evidence>
<keyword evidence="6" id="KW-0915">Sodium</keyword>
<keyword evidence="9 11" id="KW-0739">Sodium transport</keyword>
<sequence>MAEEKKEQVLSPKLKTVFQSFSQNTSAHGPPKIVEHKYVVGKIFWVVLFLTGICVFGYFSFELITKYKKYESTTDIQMKYGTLNFLAVSICNLNAVRSDRLTPDVRYFLDFYGYILDVHSNRELMGTTAIPGTFNGTSNTSSATGTTKPDTNVEPETFYGVPLSKEELIFLRDLNSTYYPPKDLTKEDLDWFQTLGSLSAERQVLLTLKYMDPQPEEVLIARGHDIRDMLVDCTFQENPCSLQYFYHFYDGRYGNCYTFNSGLNGSYFQSAVAGQNPGLSMTFFVNQENYEPLLSHQAGIRVLLHRQGELPMIADQGFNAATGLKTSVAMSYSTINRLEGKHYSNCTNDFYTQDDVNLGLYTQLGCYRSCLQRLSIEKCGCANFRYRIPASSAACSNFTSGFCVQDVEINIVYERDCVCPPPCKENKYHYTISTSEWPSVKYEPEIRKMMLERSKSVNISFANNSSIKEELTSIEIYFDTLNYQVYTERASMTLEDLIGSIGGHLGLWIGMSVISFMEIFELIAGLFAVCGKYLYRKRRS</sequence>
<comment type="subcellular location">
    <subcellularLocation>
        <location evidence="1">Membrane</location>
        <topology evidence="1">Multi-pass membrane protein</topology>
    </subcellularLocation>
</comment>
<keyword evidence="2 11" id="KW-0813">Transport</keyword>
<keyword evidence="4 11" id="KW-0812">Transmembrane</keyword>
<keyword evidence="5 12" id="KW-1133">Transmembrane helix</keyword>
<dbReference type="Gene3D" id="2.60.470.10">
    <property type="entry name" value="Acid-sensing ion channels like domains"/>
    <property type="match status" value="1"/>
</dbReference>
<accession>A0A7J7KB30</accession>
<comment type="similarity">
    <text evidence="11">Belongs to the amiloride-sensitive sodium channel (TC 1.A.6) family.</text>
</comment>
<keyword evidence="10 11" id="KW-0407">Ion channel</keyword>
<dbReference type="Gene3D" id="1.10.287.770">
    <property type="entry name" value="YojJ-like"/>
    <property type="match status" value="1"/>
</dbReference>
<feature type="transmembrane region" description="Helical" evidence="12">
    <location>
        <begin position="43"/>
        <end position="61"/>
    </location>
</feature>
<evidence type="ECO:0000256" key="12">
    <source>
        <dbReference type="SAM" id="Phobius"/>
    </source>
</evidence>
<reference evidence="13" key="1">
    <citation type="submission" date="2020-06" db="EMBL/GenBank/DDBJ databases">
        <title>Draft genome of Bugula neritina, a colonial animal packing powerful symbionts and potential medicines.</title>
        <authorList>
            <person name="Rayko M."/>
        </authorList>
    </citation>
    <scope>NUCLEOTIDE SEQUENCE [LARGE SCALE GENOMIC DNA]</scope>
    <source>
        <strain evidence="13">Kwan_BN1</strain>
    </source>
</reference>
<dbReference type="GO" id="GO:0015280">
    <property type="term" value="F:ligand-gated sodium channel activity"/>
    <property type="evidence" value="ECO:0007669"/>
    <property type="project" value="TreeGrafter"/>
</dbReference>
<dbReference type="EMBL" id="VXIV02000882">
    <property type="protein sequence ID" value="KAF6035405.1"/>
    <property type="molecule type" value="Genomic_DNA"/>
</dbReference>
<name>A0A7J7KB30_BUGNE</name>
<evidence type="ECO:0000256" key="7">
    <source>
        <dbReference type="ARBA" id="ARBA00023065"/>
    </source>
</evidence>
<dbReference type="PANTHER" id="PTHR11690">
    <property type="entry name" value="AMILORIDE-SENSITIVE SODIUM CHANNEL-RELATED"/>
    <property type="match status" value="1"/>
</dbReference>
<protein>
    <submittedName>
        <fullName evidence="13">SCNN1D</fullName>
    </submittedName>
</protein>
<keyword evidence="8 12" id="KW-0472">Membrane</keyword>
<keyword evidence="7 11" id="KW-0406">Ion transport</keyword>
<keyword evidence="14" id="KW-1185">Reference proteome</keyword>
<evidence type="ECO:0000256" key="9">
    <source>
        <dbReference type="ARBA" id="ARBA00023201"/>
    </source>
</evidence>
<dbReference type="PRINTS" id="PR01078">
    <property type="entry name" value="AMINACHANNEL"/>
</dbReference>
<evidence type="ECO:0000256" key="8">
    <source>
        <dbReference type="ARBA" id="ARBA00023136"/>
    </source>
</evidence>
<gene>
    <name evidence="13" type="ORF">EB796_006279</name>
</gene>
<dbReference type="Proteomes" id="UP000593567">
    <property type="component" value="Unassembled WGS sequence"/>
</dbReference>
<dbReference type="Pfam" id="PF00858">
    <property type="entry name" value="ASC"/>
    <property type="match status" value="1"/>
</dbReference>
<evidence type="ECO:0000256" key="3">
    <source>
        <dbReference type="ARBA" id="ARBA00022461"/>
    </source>
</evidence>
<evidence type="ECO:0000256" key="4">
    <source>
        <dbReference type="ARBA" id="ARBA00022692"/>
    </source>
</evidence>
<evidence type="ECO:0000256" key="11">
    <source>
        <dbReference type="RuleBase" id="RU000679"/>
    </source>
</evidence>
<evidence type="ECO:0000256" key="2">
    <source>
        <dbReference type="ARBA" id="ARBA00022448"/>
    </source>
</evidence>
<dbReference type="AlphaFoldDB" id="A0A7J7KB30"/>
<keyword evidence="3 11" id="KW-0894">Sodium channel</keyword>
<proteinExistence type="inferred from homology"/>
<dbReference type="OrthoDB" id="6021021at2759"/>
<dbReference type="InterPro" id="IPR001873">
    <property type="entry name" value="ENaC"/>
</dbReference>
<organism evidence="13 14">
    <name type="scientific">Bugula neritina</name>
    <name type="common">Brown bryozoan</name>
    <name type="synonym">Sertularia neritina</name>
    <dbReference type="NCBI Taxonomy" id="10212"/>
    <lineage>
        <taxon>Eukaryota</taxon>
        <taxon>Metazoa</taxon>
        <taxon>Spiralia</taxon>
        <taxon>Lophotrochozoa</taxon>
        <taxon>Bryozoa</taxon>
        <taxon>Gymnolaemata</taxon>
        <taxon>Cheilostomatida</taxon>
        <taxon>Flustrina</taxon>
        <taxon>Buguloidea</taxon>
        <taxon>Bugulidae</taxon>
        <taxon>Bugula</taxon>
    </lineage>
</organism>
<evidence type="ECO:0000256" key="10">
    <source>
        <dbReference type="ARBA" id="ARBA00023303"/>
    </source>
</evidence>
<comment type="caution">
    <text evidence="13">The sequence shown here is derived from an EMBL/GenBank/DDBJ whole genome shotgun (WGS) entry which is preliminary data.</text>
</comment>